<reference evidence="1" key="1">
    <citation type="submission" date="2020-02" db="EMBL/GenBank/DDBJ databases">
        <authorList>
            <person name="Meier V. D."/>
        </authorList>
    </citation>
    <scope>NUCLEOTIDE SEQUENCE</scope>
    <source>
        <strain evidence="1">AVDCRST_MAG02</strain>
    </source>
</reference>
<dbReference type="AlphaFoldDB" id="A0A6J4RDX2"/>
<evidence type="ECO:0000313" key="1">
    <source>
        <dbReference type="EMBL" id="CAA9463106.1"/>
    </source>
</evidence>
<feature type="non-terminal residue" evidence="1">
    <location>
        <position position="1"/>
    </location>
</feature>
<accession>A0A6J4RDX2</accession>
<protein>
    <submittedName>
        <fullName evidence="1">Uncharacterized protein</fullName>
    </submittedName>
</protein>
<organism evidence="1">
    <name type="scientific">uncultured Rubrobacteraceae bacterium</name>
    <dbReference type="NCBI Taxonomy" id="349277"/>
    <lineage>
        <taxon>Bacteria</taxon>
        <taxon>Bacillati</taxon>
        <taxon>Actinomycetota</taxon>
        <taxon>Rubrobacteria</taxon>
        <taxon>Rubrobacterales</taxon>
        <taxon>Rubrobacteraceae</taxon>
        <taxon>environmental samples</taxon>
    </lineage>
</organism>
<gene>
    <name evidence="1" type="ORF">AVDCRST_MAG02-2717</name>
</gene>
<sequence>GPGHPSCSIRATRPPGRRVHQGARMDTFVLYLRVLCPSVLRRGPPPTV</sequence>
<feature type="non-terminal residue" evidence="1">
    <location>
        <position position="48"/>
    </location>
</feature>
<dbReference type="EMBL" id="CADCVH010000087">
    <property type="protein sequence ID" value="CAA9463106.1"/>
    <property type="molecule type" value="Genomic_DNA"/>
</dbReference>
<name>A0A6J4RDX2_9ACTN</name>
<proteinExistence type="predicted"/>